<sequence length="88" mass="9185">MLIPHKCPVCEGTGQTPGVLGPGTLTGPVTCHACGGTGIIWGKGPDQPVKPPWGPRTPWGPWRYPYEVDPNTTAAPPGMGESVIFCFG</sequence>
<reference evidence="1" key="1">
    <citation type="submission" date="2020-03" db="EMBL/GenBank/DDBJ databases">
        <title>The deep terrestrial virosphere.</title>
        <authorList>
            <person name="Holmfeldt K."/>
            <person name="Nilsson E."/>
            <person name="Simone D."/>
            <person name="Lopez-Fernandez M."/>
            <person name="Wu X."/>
            <person name="de Brujin I."/>
            <person name="Lundin D."/>
            <person name="Andersson A."/>
            <person name="Bertilsson S."/>
            <person name="Dopson M."/>
        </authorList>
    </citation>
    <scope>NUCLEOTIDE SEQUENCE</scope>
    <source>
        <strain evidence="1">MM415B02521</strain>
    </source>
</reference>
<protein>
    <submittedName>
        <fullName evidence="1">Putative chaperone</fullName>
    </submittedName>
</protein>
<dbReference type="SUPFAM" id="SSF57938">
    <property type="entry name" value="DnaJ/Hsp40 cysteine-rich domain"/>
    <property type="match status" value="1"/>
</dbReference>
<organism evidence="1">
    <name type="scientific">viral metagenome</name>
    <dbReference type="NCBI Taxonomy" id="1070528"/>
    <lineage>
        <taxon>unclassified sequences</taxon>
        <taxon>metagenomes</taxon>
        <taxon>organismal metagenomes</taxon>
    </lineage>
</organism>
<dbReference type="InterPro" id="IPR036410">
    <property type="entry name" value="HSP_DnaJ_Cys-rich_dom_sf"/>
</dbReference>
<dbReference type="EMBL" id="MT142858">
    <property type="protein sequence ID" value="QJA89642.1"/>
    <property type="molecule type" value="Genomic_DNA"/>
</dbReference>
<evidence type="ECO:0000313" key="1">
    <source>
        <dbReference type="EMBL" id="QJA89642.1"/>
    </source>
</evidence>
<dbReference type="AlphaFoldDB" id="A0A6M3L751"/>
<proteinExistence type="predicted"/>
<gene>
    <name evidence="1" type="ORF">MM415B02521_0008</name>
</gene>
<name>A0A6M3L751_9ZZZZ</name>
<accession>A0A6M3L751</accession>